<gene>
    <name evidence="1" type="ORF">BDV98DRAFT_490004</name>
</gene>
<dbReference type="EMBL" id="ML178859">
    <property type="protein sequence ID" value="TFK96480.1"/>
    <property type="molecule type" value="Genomic_DNA"/>
</dbReference>
<dbReference type="AlphaFoldDB" id="A0A5C3Q7X9"/>
<organism evidence="1 2">
    <name type="scientific">Pterulicium gracile</name>
    <dbReference type="NCBI Taxonomy" id="1884261"/>
    <lineage>
        <taxon>Eukaryota</taxon>
        <taxon>Fungi</taxon>
        <taxon>Dikarya</taxon>
        <taxon>Basidiomycota</taxon>
        <taxon>Agaricomycotina</taxon>
        <taxon>Agaricomycetes</taxon>
        <taxon>Agaricomycetidae</taxon>
        <taxon>Agaricales</taxon>
        <taxon>Pleurotineae</taxon>
        <taxon>Pterulaceae</taxon>
        <taxon>Pterulicium</taxon>
    </lineage>
</organism>
<evidence type="ECO:0000313" key="1">
    <source>
        <dbReference type="EMBL" id="TFK96480.1"/>
    </source>
</evidence>
<dbReference type="Proteomes" id="UP000305067">
    <property type="component" value="Unassembled WGS sequence"/>
</dbReference>
<dbReference type="OrthoDB" id="2669721at2759"/>
<accession>A0A5C3Q7X9</accession>
<sequence>RDESYLSKLLIALATADGPGMIYLNELAGHKGKAGCRLFWGMPARRSETGKKYLPAFLK</sequence>
<feature type="non-terminal residue" evidence="1">
    <location>
        <position position="1"/>
    </location>
</feature>
<reference evidence="1 2" key="1">
    <citation type="journal article" date="2019" name="Nat. Ecol. Evol.">
        <title>Megaphylogeny resolves global patterns of mushroom evolution.</title>
        <authorList>
            <person name="Varga T."/>
            <person name="Krizsan K."/>
            <person name="Foldi C."/>
            <person name="Dima B."/>
            <person name="Sanchez-Garcia M."/>
            <person name="Sanchez-Ramirez S."/>
            <person name="Szollosi G.J."/>
            <person name="Szarkandi J.G."/>
            <person name="Papp V."/>
            <person name="Albert L."/>
            <person name="Andreopoulos W."/>
            <person name="Angelini C."/>
            <person name="Antonin V."/>
            <person name="Barry K.W."/>
            <person name="Bougher N.L."/>
            <person name="Buchanan P."/>
            <person name="Buyck B."/>
            <person name="Bense V."/>
            <person name="Catcheside P."/>
            <person name="Chovatia M."/>
            <person name="Cooper J."/>
            <person name="Damon W."/>
            <person name="Desjardin D."/>
            <person name="Finy P."/>
            <person name="Geml J."/>
            <person name="Haridas S."/>
            <person name="Hughes K."/>
            <person name="Justo A."/>
            <person name="Karasinski D."/>
            <person name="Kautmanova I."/>
            <person name="Kiss B."/>
            <person name="Kocsube S."/>
            <person name="Kotiranta H."/>
            <person name="LaButti K.M."/>
            <person name="Lechner B.E."/>
            <person name="Liimatainen K."/>
            <person name="Lipzen A."/>
            <person name="Lukacs Z."/>
            <person name="Mihaltcheva S."/>
            <person name="Morgado L.N."/>
            <person name="Niskanen T."/>
            <person name="Noordeloos M.E."/>
            <person name="Ohm R.A."/>
            <person name="Ortiz-Santana B."/>
            <person name="Ovrebo C."/>
            <person name="Racz N."/>
            <person name="Riley R."/>
            <person name="Savchenko A."/>
            <person name="Shiryaev A."/>
            <person name="Soop K."/>
            <person name="Spirin V."/>
            <person name="Szebenyi C."/>
            <person name="Tomsovsky M."/>
            <person name="Tulloss R.E."/>
            <person name="Uehling J."/>
            <person name="Grigoriev I.V."/>
            <person name="Vagvolgyi C."/>
            <person name="Papp T."/>
            <person name="Martin F.M."/>
            <person name="Miettinen O."/>
            <person name="Hibbett D.S."/>
            <person name="Nagy L.G."/>
        </authorList>
    </citation>
    <scope>NUCLEOTIDE SEQUENCE [LARGE SCALE GENOMIC DNA]</scope>
    <source>
        <strain evidence="1 2">CBS 309.79</strain>
    </source>
</reference>
<dbReference type="STRING" id="1884261.A0A5C3Q7X9"/>
<protein>
    <submittedName>
        <fullName evidence="1">Uncharacterized protein</fullName>
    </submittedName>
</protein>
<feature type="non-terminal residue" evidence="1">
    <location>
        <position position="59"/>
    </location>
</feature>
<evidence type="ECO:0000313" key="2">
    <source>
        <dbReference type="Proteomes" id="UP000305067"/>
    </source>
</evidence>
<keyword evidence="2" id="KW-1185">Reference proteome</keyword>
<proteinExistence type="predicted"/>
<name>A0A5C3Q7X9_9AGAR</name>